<dbReference type="EMBL" id="MU167343">
    <property type="protein sequence ID" value="KAG0142597.1"/>
    <property type="molecule type" value="Genomic_DNA"/>
</dbReference>
<dbReference type="AlphaFoldDB" id="A0A9P6T805"/>
<keyword evidence="2" id="KW-1185">Reference proteome</keyword>
<dbReference type="PANTHER" id="PTHR33096">
    <property type="entry name" value="CXC2 DOMAIN-CONTAINING PROTEIN"/>
    <property type="match status" value="1"/>
</dbReference>
<feature type="non-terminal residue" evidence="1">
    <location>
        <position position="1"/>
    </location>
</feature>
<dbReference type="OrthoDB" id="2507030at2759"/>
<dbReference type="PANTHER" id="PTHR33096:SF1">
    <property type="entry name" value="CXC1-LIKE CYSTEINE CLUSTER ASSOCIATED WITH KDZ TRANSPOSASES DOMAIN-CONTAINING PROTEIN"/>
    <property type="match status" value="1"/>
</dbReference>
<gene>
    <name evidence="1" type="ORF">CROQUDRAFT_50048</name>
</gene>
<sequence>KEKLYEAKGGAIEWYNRWDTSGIGLMIQSSNDEDNVKKKHALHQKYLTYQKHANQFHQQYLNSPIFWLPTYDKVKASSLDDSFWNLESLTHPSEPWAVDKGTQTRIQAYQTFQSCEKELWRIALEVHKMVHWSLAMKKKLGSLLTMSNMGVSYQTSTQVP</sequence>
<comment type="caution">
    <text evidence="1">The sequence shown here is derived from an EMBL/GenBank/DDBJ whole genome shotgun (WGS) entry which is preliminary data.</text>
</comment>
<organism evidence="1 2">
    <name type="scientific">Cronartium quercuum f. sp. fusiforme G11</name>
    <dbReference type="NCBI Taxonomy" id="708437"/>
    <lineage>
        <taxon>Eukaryota</taxon>
        <taxon>Fungi</taxon>
        <taxon>Dikarya</taxon>
        <taxon>Basidiomycota</taxon>
        <taxon>Pucciniomycotina</taxon>
        <taxon>Pucciniomycetes</taxon>
        <taxon>Pucciniales</taxon>
        <taxon>Coleosporiaceae</taxon>
        <taxon>Cronartium</taxon>
    </lineage>
</organism>
<evidence type="ECO:0000313" key="1">
    <source>
        <dbReference type="EMBL" id="KAG0142597.1"/>
    </source>
</evidence>
<proteinExistence type="predicted"/>
<name>A0A9P6T805_9BASI</name>
<dbReference type="Proteomes" id="UP000886653">
    <property type="component" value="Unassembled WGS sequence"/>
</dbReference>
<protein>
    <submittedName>
        <fullName evidence="1">Uncharacterized protein</fullName>
    </submittedName>
</protein>
<evidence type="ECO:0000313" key="2">
    <source>
        <dbReference type="Proteomes" id="UP000886653"/>
    </source>
</evidence>
<reference evidence="1" key="1">
    <citation type="submission" date="2013-11" db="EMBL/GenBank/DDBJ databases">
        <title>Genome sequence of the fusiform rust pathogen reveals effectors for host alternation and coevolution with pine.</title>
        <authorList>
            <consortium name="DOE Joint Genome Institute"/>
            <person name="Smith K."/>
            <person name="Pendleton A."/>
            <person name="Kubisiak T."/>
            <person name="Anderson C."/>
            <person name="Salamov A."/>
            <person name="Aerts A."/>
            <person name="Riley R."/>
            <person name="Clum A."/>
            <person name="Lindquist E."/>
            <person name="Ence D."/>
            <person name="Campbell M."/>
            <person name="Kronenberg Z."/>
            <person name="Feau N."/>
            <person name="Dhillon B."/>
            <person name="Hamelin R."/>
            <person name="Burleigh J."/>
            <person name="Smith J."/>
            <person name="Yandell M."/>
            <person name="Nelson C."/>
            <person name="Grigoriev I."/>
            <person name="Davis J."/>
        </authorList>
    </citation>
    <scope>NUCLEOTIDE SEQUENCE</scope>
    <source>
        <strain evidence="1">G11</strain>
    </source>
</reference>
<accession>A0A9P6T805</accession>